<dbReference type="InterPro" id="IPR027417">
    <property type="entry name" value="P-loop_NTPase"/>
</dbReference>
<reference evidence="4" key="1">
    <citation type="submission" date="2015-10" db="EMBL/GenBank/DDBJ databases">
        <title>Complete Genome Sequence of Aeromonas schubertii strain WL1483.</title>
        <authorList>
            <person name="Liu L."/>
        </authorList>
    </citation>
    <scope>NUCLEOTIDE SEQUENCE [LARGE SCALE GENOMIC DNA]</scope>
    <source>
        <strain evidence="4">WL1483</strain>
    </source>
</reference>
<dbReference type="InterPro" id="IPR036680">
    <property type="entry name" value="SPOR-like_sf"/>
</dbReference>
<dbReference type="PATRIC" id="fig|652.5.peg.581"/>
<feature type="compositionally biased region" description="Polar residues" evidence="1">
    <location>
        <begin position="286"/>
        <end position="302"/>
    </location>
</feature>
<dbReference type="InterPro" id="IPR049945">
    <property type="entry name" value="AAA_22"/>
</dbReference>
<evidence type="ECO:0000313" key="3">
    <source>
        <dbReference type="EMBL" id="ALP43408.1"/>
    </source>
</evidence>
<dbReference type="Gene3D" id="3.30.70.1070">
    <property type="entry name" value="Sporulation related repeat"/>
    <property type="match status" value="1"/>
</dbReference>
<dbReference type="InterPro" id="IPR007730">
    <property type="entry name" value="SPOR-like_dom"/>
</dbReference>
<feature type="domain" description="SPOR" evidence="2">
    <location>
        <begin position="411"/>
        <end position="489"/>
    </location>
</feature>
<feature type="region of interest" description="Disordered" evidence="1">
    <location>
        <begin position="271"/>
        <end position="306"/>
    </location>
</feature>
<dbReference type="PROSITE" id="PS51724">
    <property type="entry name" value="SPOR"/>
    <property type="match status" value="1"/>
</dbReference>
<dbReference type="Gene3D" id="3.40.50.300">
    <property type="entry name" value="P-loop containing nucleotide triphosphate hydrolases"/>
    <property type="match status" value="1"/>
</dbReference>
<reference evidence="3 4" key="2">
    <citation type="journal article" date="2016" name="Genome Announc.">
        <title>Complete Genome Sequence of the Highly Virulent Aeromonas schubertii Strain WL1483, Isolated from Diseased Snakehead Fish (Channa argus) in China.</title>
        <authorList>
            <person name="Liu L."/>
            <person name="Li N."/>
            <person name="Zhang D."/>
            <person name="Fu X."/>
            <person name="Shi C."/>
            <person name="Lin Q."/>
            <person name="Hao G."/>
        </authorList>
    </citation>
    <scope>NUCLEOTIDE SEQUENCE [LARGE SCALE GENOMIC DNA]</scope>
    <source>
        <strain evidence="3 4">WL1483</strain>
    </source>
</reference>
<evidence type="ECO:0000259" key="2">
    <source>
        <dbReference type="PROSITE" id="PS51724"/>
    </source>
</evidence>
<dbReference type="GO" id="GO:0016887">
    <property type="term" value="F:ATP hydrolysis activity"/>
    <property type="evidence" value="ECO:0007669"/>
    <property type="project" value="InterPro"/>
</dbReference>
<dbReference type="InterPro" id="IPR052026">
    <property type="entry name" value="ExeA_AAA_ATPase_DNA-bind"/>
</dbReference>
<organism evidence="3 4">
    <name type="scientific">Aeromonas schubertii</name>
    <dbReference type="NCBI Taxonomy" id="652"/>
    <lineage>
        <taxon>Bacteria</taxon>
        <taxon>Pseudomonadati</taxon>
        <taxon>Pseudomonadota</taxon>
        <taxon>Gammaproteobacteria</taxon>
        <taxon>Aeromonadales</taxon>
        <taxon>Aeromonadaceae</taxon>
        <taxon>Aeromonas</taxon>
    </lineage>
</organism>
<evidence type="ECO:0000313" key="4">
    <source>
        <dbReference type="Proteomes" id="UP000058114"/>
    </source>
</evidence>
<name>A0A0S2SNY2_9GAMM</name>
<dbReference type="EMBL" id="CP013067">
    <property type="protein sequence ID" value="ALP43408.1"/>
    <property type="molecule type" value="Genomic_DNA"/>
</dbReference>
<accession>A0A0S2SNY2</accession>
<dbReference type="GO" id="GO:0042834">
    <property type="term" value="F:peptidoglycan binding"/>
    <property type="evidence" value="ECO:0007669"/>
    <property type="project" value="InterPro"/>
</dbReference>
<dbReference type="PANTHER" id="PTHR35894:SF7">
    <property type="entry name" value="GENERAL SECRETION PATHWAY PROTEIN A-RELATED"/>
    <property type="match status" value="1"/>
</dbReference>
<dbReference type="Proteomes" id="UP000058114">
    <property type="component" value="Chromosome"/>
</dbReference>
<dbReference type="SUPFAM" id="SSF52540">
    <property type="entry name" value="P-loop containing nucleoside triphosphate hydrolases"/>
    <property type="match status" value="1"/>
</dbReference>
<dbReference type="KEGG" id="asr:WL1483_3989"/>
<dbReference type="AlphaFoldDB" id="A0A0S2SNY2"/>
<dbReference type="Pfam" id="PF13401">
    <property type="entry name" value="AAA_22"/>
    <property type="match status" value="1"/>
</dbReference>
<dbReference type="Pfam" id="PF05036">
    <property type="entry name" value="SPOR"/>
    <property type="match status" value="1"/>
</dbReference>
<proteinExistence type="predicted"/>
<protein>
    <submittedName>
        <fullName evidence="3">DamX-like protein</fullName>
    </submittedName>
</protein>
<dbReference type="PANTHER" id="PTHR35894">
    <property type="entry name" value="GENERAL SECRETION PATHWAY PROTEIN A-RELATED"/>
    <property type="match status" value="1"/>
</dbReference>
<sequence>MADIKQLQLPSQRQLVDRMLHLIEFDTPFVLLSGRPGSGRSTLFEQLLGQLPDTLRPVTLIPTKTMKMEQVREALLRQMVPSPLFNPADALADSFLRMAQGLRQQLVILIDGVDRLPRELLAELWALMLANDALPRPHRLAILLTADEQWARQHRPLLKGRALPALEVELAPLTAPEQKIFLYEKGNQLKVPSLLLTKEKVVEILAAAKGHPATIMMSLEELMNDRRPRKRPEPFPIRKAAIGLAATALVLLGLTYLVPAFMGGAADAPKVESVSGTLSPPVPTGPVSTDPSQPDTPATPTGSAPVVQEWKSEKAALPEQVKGDTLTTESQNYEGRRVVIADEVVQQLMKDKPVSGALPTEVQQAVVPGKQVIGEPQAPAKPAAVVKPAPEVKPVPERQTVSLTPAKTLNQKRSNHFSVQLMGASNMKAVEEFVGTHKLAGQVWVYQTQFRGNPWYVVLKGDYATLEQARAAIRQLPPPLLKEQPWPKSFAQVKKELKK</sequence>
<gene>
    <name evidence="3" type="ORF">WL1483_3989</name>
</gene>
<evidence type="ECO:0000256" key="1">
    <source>
        <dbReference type="SAM" id="MobiDB-lite"/>
    </source>
</evidence>